<feature type="transmembrane region" description="Helical" evidence="1">
    <location>
        <begin position="41"/>
        <end position="59"/>
    </location>
</feature>
<name>A0A2T7PTK7_POMCA</name>
<dbReference type="AlphaFoldDB" id="A0A2T7PTK7"/>
<dbReference type="Pfam" id="PF09772">
    <property type="entry name" value="Tmem26"/>
    <property type="match status" value="1"/>
</dbReference>
<dbReference type="InterPro" id="IPR019169">
    <property type="entry name" value="Transmembrane_26"/>
</dbReference>
<keyword evidence="1" id="KW-0812">Transmembrane</keyword>
<dbReference type="PANTHER" id="PTHR22168">
    <property type="entry name" value="TMEM26 PROTEIN"/>
    <property type="match status" value="1"/>
</dbReference>
<dbReference type="Proteomes" id="UP000245119">
    <property type="component" value="Linkage Group LG2"/>
</dbReference>
<accession>A0A2T7PTK7</accession>
<proteinExistence type="predicted"/>
<evidence type="ECO:0000313" key="2">
    <source>
        <dbReference type="EMBL" id="PVD36761.1"/>
    </source>
</evidence>
<evidence type="ECO:0000256" key="1">
    <source>
        <dbReference type="SAM" id="Phobius"/>
    </source>
</evidence>
<dbReference type="EMBL" id="PZQS01000002">
    <property type="protein sequence ID" value="PVD36761.1"/>
    <property type="molecule type" value="Genomic_DNA"/>
</dbReference>
<dbReference type="OrthoDB" id="10042902at2759"/>
<dbReference type="PANTHER" id="PTHR22168:SF7">
    <property type="entry name" value="TRANSMEMBRANE PROTEIN 26-LIKE"/>
    <property type="match status" value="1"/>
</dbReference>
<gene>
    <name evidence="2" type="ORF">C0Q70_03751</name>
</gene>
<keyword evidence="1" id="KW-1133">Transmembrane helix</keyword>
<organism evidence="2 3">
    <name type="scientific">Pomacea canaliculata</name>
    <name type="common">Golden apple snail</name>
    <dbReference type="NCBI Taxonomy" id="400727"/>
    <lineage>
        <taxon>Eukaryota</taxon>
        <taxon>Metazoa</taxon>
        <taxon>Spiralia</taxon>
        <taxon>Lophotrochozoa</taxon>
        <taxon>Mollusca</taxon>
        <taxon>Gastropoda</taxon>
        <taxon>Caenogastropoda</taxon>
        <taxon>Architaenioglossa</taxon>
        <taxon>Ampullarioidea</taxon>
        <taxon>Ampullariidae</taxon>
        <taxon>Pomacea</taxon>
    </lineage>
</organism>
<feature type="transmembrane region" description="Helical" evidence="1">
    <location>
        <begin position="12"/>
        <end position="35"/>
    </location>
</feature>
<feature type="transmembrane region" description="Helical" evidence="1">
    <location>
        <begin position="71"/>
        <end position="90"/>
    </location>
</feature>
<evidence type="ECO:0008006" key="4">
    <source>
        <dbReference type="Google" id="ProtNLM"/>
    </source>
</evidence>
<keyword evidence="1" id="KW-0472">Membrane</keyword>
<sequence length="186" mass="21315">MSCIRRAKTAMAILKAIVSRVLFALHGFICIWRVTVVKGQPLYWCLTGTFPVMVIETVFTIRRKKGGEWKWVCPSVLLYLGTAVPAIWFLELDLMAGRMVQSTHDLKNSTREDSISVLTDQLKISLGREEWCKILEQMLLLILIIGRWLLPKGEITREQLSQLLLVYIGMAADIIELFEAFKARLF</sequence>
<protein>
    <recommendedName>
        <fullName evidence="4">Transmembrane protein 26</fullName>
    </recommendedName>
</protein>
<keyword evidence="3" id="KW-1185">Reference proteome</keyword>
<evidence type="ECO:0000313" key="3">
    <source>
        <dbReference type="Proteomes" id="UP000245119"/>
    </source>
</evidence>
<comment type="caution">
    <text evidence="2">The sequence shown here is derived from an EMBL/GenBank/DDBJ whole genome shotgun (WGS) entry which is preliminary data.</text>
</comment>
<reference evidence="2 3" key="1">
    <citation type="submission" date="2018-04" db="EMBL/GenBank/DDBJ databases">
        <title>The genome of golden apple snail Pomacea canaliculata provides insight into stress tolerance and invasive adaptation.</title>
        <authorList>
            <person name="Liu C."/>
            <person name="Liu B."/>
            <person name="Ren Y."/>
            <person name="Zhang Y."/>
            <person name="Wang H."/>
            <person name="Li S."/>
            <person name="Jiang F."/>
            <person name="Yin L."/>
            <person name="Zhang G."/>
            <person name="Qian W."/>
            <person name="Fan W."/>
        </authorList>
    </citation>
    <scope>NUCLEOTIDE SEQUENCE [LARGE SCALE GENOMIC DNA]</scope>
    <source>
        <strain evidence="2">SZHN2017</strain>
        <tissue evidence="2">Muscle</tissue>
    </source>
</reference>